<gene>
    <name evidence="1" type="primary">relB</name>
    <name evidence="1" type="ORF">ACCQ41_03005</name>
</gene>
<dbReference type="EMBL" id="JBGMEI010000003">
    <property type="protein sequence ID" value="MFO3665221.1"/>
    <property type="molecule type" value="Genomic_DNA"/>
</dbReference>
<organism evidence="1 2">
    <name type="scientific">Anaerococcus martiniensis</name>
    <dbReference type="NCBI Taxonomy" id="3115615"/>
    <lineage>
        <taxon>Bacteria</taxon>
        <taxon>Bacillati</taxon>
        <taxon>Bacillota</taxon>
        <taxon>Tissierellia</taxon>
        <taxon>Tissierellales</taxon>
        <taxon>Peptoniphilaceae</taxon>
        <taxon>Anaerococcus</taxon>
    </lineage>
</organism>
<reference evidence="1 2" key="1">
    <citation type="journal article" date="2025" name="Anaerobe">
        <title>Description of Anaerococcus kampingiae sp. nov., Anaerococcus groningensis sp. nov., Anaerococcus martiniensis sp. nov., and Anaerococcus cruorum sp. nov., isolated from human clinical specimens.</title>
        <authorList>
            <person name="Boiten K.E."/>
            <person name="Meijer J."/>
            <person name="van Wezel E.M."/>
            <person name="Veloo A.C.M."/>
        </authorList>
    </citation>
    <scope>NUCLEOTIDE SEQUENCE [LARGE SCALE GENOMIC DNA]</scope>
    <source>
        <strain evidence="1 2">ENR0831</strain>
    </source>
</reference>
<dbReference type="Pfam" id="PF19807">
    <property type="entry name" value="DUF6290"/>
    <property type="match status" value="1"/>
</dbReference>
<evidence type="ECO:0000313" key="1">
    <source>
        <dbReference type="EMBL" id="MFO3665221.1"/>
    </source>
</evidence>
<comment type="caution">
    <text evidence="1">The sequence shown here is derived from an EMBL/GenBank/DDBJ whole genome shotgun (WGS) entry which is preliminary data.</text>
</comment>
<evidence type="ECO:0000313" key="2">
    <source>
        <dbReference type="Proteomes" id="UP001637996"/>
    </source>
</evidence>
<keyword evidence="2" id="KW-1185">Reference proteome</keyword>
<protein>
    <submittedName>
        <fullName evidence="1">Type II toxin-antitoxin system RelB family antitoxin</fullName>
    </submittedName>
</protein>
<dbReference type="NCBIfam" id="NF046040">
    <property type="entry name" value="RelB_antitoxin"/>
    <property type="match status" value="1"/>
</dbReference>
<dbReference type="Proteomes" id="UP001637996">
    <property type="component" value="Unassembled WGS sequence"/>
</dbReference>
<name>A0ABW9M8Z2_9FIRM</name>
<proteinExistence type="predicted"/>
<dbReference type="InterPro" id="IPR046257">
    <property type="entry name" value="DUF6290"/>
</dbReference>
<sequence length="75" mass="8664">MDTVVKSIRFTKEEEEAINDYANFANKSFSDVVKSAILEKLEDEYDIKVGQLAYQEYLENPKAYSHEEVLNELGL</sequence>
<dbReference type="RefSeq" id="WP_410030930.1">
    <property type="nucleotide sequence ID" value="NZ_JBGMEI010000003.1"/>
</dbReference>
<accession>A0ABW9M8Z2</accession>